<keyword evidence="3" id="KW-1185">Reference proteome</keyword>
<feature type="transmembrane region" description="Helical" evidence="1">
    <location>
        <begin position="140"/>
        <end position="157"/>
    </location>
</feature>
<evidence type="ECO:0000313" key="2">
    <source>
        <dbReference type="EMBL" id="CAC11753.1"/>
    </source>
</evidence>
<dbReference type="EMBL" id="AL445064">
    <property type="protein sequence ID" value="CAC11753.1"/>
    <property type="molecule type" value="Genomic_DNA"/>
</dbReference>
<organism evidence="2 3">
    <name type="scientific">Thermoplasma acidophilum (strain ATCC 25905 / DSM 1728 / JCM 9062 / NBRC 15155 / AMRC-C165)</name>
    <dbReference type="NCBI Taxonomy" id="273075"/>
    <lineage>
        <taxon>Archaea</taxon>
        <taxon>Methanobacteriati</taxon>
        <taxon>Thermoplasmatota</taxon>
        <taxon>Thermoplasmata</taxon>
        <taxon>Thermoplasmatales</taxon>
        <taxon>Thermoplasmataceae</taxon>
        <taxon>Thermoplasma</taxon>
    </lineage>
</organism>
<proteinExistence type="predicted"/>
<dbReference type="InParanoid" id="Q9HKI5"/>
<dbReference type="KEGG" id="tac:Ta0614"/>
<name>Q9HKI5_THEAC</name>
<keyword evidence="1" id="KW-1133">Transmembrane helix</keyword>
<protein>
    <submittedName>
        <fullName evidence="2">Uncharacterized protein</fullName>
    </submittedName>
</protein>
<dbReference type="EnsemblBacteria" id="CAC11753">
    <property type="protein sequence ID" value="CAC11753"/>
    <property type="gene ID" value="CAC11753"/>
</dbReference>
<sequence>MVHQDLLWLRLHSGNIGQKLLFGRMPRKALCGLNIHLHRICHILAFAGQGYLLSATLNLLSKRTICLISYENKCVLGVGGPCFEILHYRPAVHHTGGGKHDCGLRILSYFLPLSLVSTFLNIGLRNGFSFFTIMASRSSLLRYSGYAACIAGASIIIPSR</sequence>
<accession>Q9HKI5</accession>
<evidence type="ECO:0000256" key="1">
    <source>
        <dbReference type="SAM" id="Phobius"/>
    </source>
</evidence>
<feature type="transmembrane region" description="Helical" evidence="1">
    <location>
        <begin position="109"/>
        <end position="128"/>
    </location>
</feature>
<reference evidence="2 3" key="1">
    <citation type="journal article" date="2000" name="Nature">
        <title>The genome sequence of the thermoacidophilic scavenger Thermoplasma acidophilum.</title>
        <authorList>
            <person name="Ruepp A."/>
            <person name="Graml W."/>
            <person name="Santos-Martinez M.L."/>
            <person name="Koretke K.K."/>
            <person name="Volker C."/>
            <person name="Mewes H.W."/>
            <person name="Frishman D."/>
            <person name="Stocker S."/>
            <person name="Lupas A.N."/>
            <person name="Baumeister W."/>
        </authorList>
    </citation>
    <scope>NUCLEOTIDE SEQUENCE [LARGE SCALE GENOMIC DNA]</scope>
    <source>
        <strain evidence="3">ATCC 25905 / DSM 1728 / JCM 9062 / NBRC 15155 / AMRC-C165</strain>
    </source>
</reference>
<evidence type="ECO:0000313" key="3">
    <source>
        <dbReference type="Proteomes" id="UP000001024"/>
    </source>
</evidence>
<keyword evidence="1" id="KW-0812">Transmembrane</keyword>
<dbReference type="AlphaFoldDB" id="Q9HKI5"/>
<keyword evidence="1" id="KW-0472">Membrane</keyword>
<dbReference type="Proteomes" id="UP000001024">
    <property type="component" value="Chromosome"/>
</dbReference>
<dbReference type="HOGENOM" id="CLU_1648381_0_0_2"/>
<gene>
    <name evidence="2" type="ordered locus">Ta0614</name>
</gene>